<keyword evidence="5" id="KW-1185">Reference proteome</keyword>
<accession>A0ABS6Z0H6</accession>
<dbReference type="InterPro" id="IPR020802">
    <property type="entry name" value="TesA-like"/>
</dbReference>
<feature type="domain" description="Thioesterase TesA-like" evidence="3">
    <location>
        <begin position="45"/>
        <end position="267"/>
    </location>
</feature>
<dbReference type="PANTHER" id="PTHR11487">
    <property type="entry name" value="THIOESTERASE"/>
    <property type="match status" value="1"/>
</dbReference>
<dbReference type="PANTHER" id="PTHR11487:SF0">
    <property type="entry name" value="S-ACYL FATTY ACID SYNTHASE THIOESTERASE, MEDIUM CHAIN"/>
    <property type="match status" value="1"/>
</dbReference>
<protein>
    <submittedName>
        <fullName evidence="4">Alpha/beta fold hydrolase</fullName>
    </submittedName>
</protein>
<proteinExistence type="inferred from homology"/>
<evidence type="ECO:0000313" key="5">
    <source>
        <dbReference type="Proteomes" id="UP000812013"/>
    </source>
</evidence>
<comment type="similarity">
    <text evidence="1">Belongs to the thioesterase family.</text>
</comment>
<evidence type="ECO:0000256" key="1">
    <source>
        <dbReference type="ARBA" id="ARBA00007169"/>
    </source>
</evidence>
<organism evidence="4 5">
    <name type="scientific">Streptomyces bambusae</name>
    <dbReference type="NCBI Taxonomy" id="1550616"/>
    <lineage>
        <taxon>Bacteria</taxon>
        <taxon>Bacillati</taxon>
        <taxon>Actinomycetota</taxon>
        <taxon>Actinomycetes</taxon>
        <taxon>Kitasatosporales</taxon>
        <taxon>Streptomycetaceae</taxon>
        <taxon>Streptomyces</taxon>
    </lineage>
</organism>
<dbReference type="Gene3D" id="3.40.50.1820">
    <property type="entry name" value="alpha/beta hydrolase"/>
    <property type="match status" value="1"/>
</dbReference>
<evidence type="ECO:0000256" key="2">
    <source>
        <dbReference type="ARBA" id="ARBA00022801"/>
    </source>
</evidence>
<dbReference type="InterPro" id="IPR029058">
    <property type="entry name" value="AB_hydrolase_fold"/>
</dbReference>
<dbReference type="EMBL" id="WTFF01000001">
    <property type="protein sequence ID" value="MBW5480321.1"/>
    <property type="molecule type" value="Genomic_DNA"/>
</dbReference>
<sequence length="276" mass="28947">MTPYDTPAAAETPHHATDHAAADSADTALWLYRTAPVADPVARLICFPHAGGSASFFRDWGHRIPGVEVYAVRYPGRAERLAEPVATDLRELARAVADAVAPLADRPLALFGHSMGAPIALETAAALEARGIDPVHLFASGSRNAPYPSPEDWADPDEADDPAVVERLLTLGGTDPELAADPEFQELVLPYVRADAHMFHAYAPGSGSGSAPSVRCPVTTLTGDADADADCRPWSELTTGGVREQGVPGDHFYLVAAPPHALIRDTLAGAPVPSAG</sequence>
<dbReference type="InterPro" id="IPR012223">
    <property type="entry name" value="TEII"/>
</dbReference>
<dbReference type="Pfam" id="PF00975">
    <property type="entry name" value="Thioesterase"/>
    <property type="match status" value="1"/>
</dbReference>
<evidence type="ECO:0000313" key="4">
    <source>
        <dbReference type="EMBL" id="MBW5480321.1"/>
    </source>
</evidence>
<reference evidence="4 5" key="1">
    <citation type="submission" date="2019-12" db="EMBL/GenBank/DDBJ databases">
        <title>Genome sequence of Streptomyces bambusae.</title>
        <authorList>
            <person name="Bansal K."/>
            <person name="Choksket S."/>
            <person name="Korpole S."/>
            <person name="Patil P.B."/>
        </authorList>
    </citation>
    <scope>NUCLEOTIDE SEQUENCE [LARGE SCALE GENOMIC DNA]</scope>
    <source>
        <strain evidence="4 5">SK60</strain>
    </source>
</reference>
<comment type="caution">
    <text evidence="4">The sequence shown here is derived from an EMBL/GenBank/DDBJ whole genome shotgun (WGS) entry which is preliminary data.</text>
</comment>
<dbReference type="SUPFAM" id="SSF53474">
    <property type="entry name" value="alpha/beta-Hydrolases"/>
    <property type="match status" value="1"/>
</dbReference>
<dbReference type="InterPro" id="IPR001031">
    <property type="entry name" value="Thioesterase"/>
</dbReference>
<dbReference type="Proteomes" id="UP000812013">
    <property type="component" value="Unassembled WGS sequence"/>
</dbReference>
<dbReference type="SMART" id="SM00824">
    <property type="entry name" value="PKS_TE"/>
    <property type="match status" value="1"/>
</dbReference>
<evidence type="ECO:0000259" key="3">
    <source>
        <dbReference type="SMART" id="SM00824"/>
    </source>
</evidence>
<gene>
    <name evidence="4" type="ORF">GPJ59_00010</name>
</gene>
<keyword evidence="2 4" id="KW-0378">Hydrolase</keyword>
<name>A0ABS6Z0H6_9ACTN</name>
<dbReference type="GO" id="GO:0016787">
    <property type="term" value="F:hydrolase activity"/>
    <property type="evidence" value="ECO:0007669"/>
    <property type="project" value="UniProtKB-KW"/>
</dbReference>